<evidence type="ECO:0000256" key="7">
    <source>
        <dbReference type="ARBA" id="ARBA00023004"/>
    </source>
</evidence>
<dbReference type="AlphaFoldDB" id="A0A364K644"/>
<dbReference type="PANTHER" id="PTHR11601:SF34">
    <property type="entry name" value="CYSTEINE DESULFURASE"/>
    <property type="match status" value="1"/>
</dbReference>
<organism evidence="12 13">
    <name type="scientific">Thermoflavimicrobium daqui</name>
    <dbReference type="NCBI Taxonomy" id="2137476"/>
    <lineage>
        <taxon>Bacteria</taxon>
        <taxon>Bacillati</taxon>
        <taxon>Bacillota</taxon>
        <taxon>Bacilli</taxon>
        <taxon>Bacillales</taxon>
        <taxon>Thermoactinomycetaceae</taxon>
        <taxon>Thermoflavimicrobium</taxon>
    </lineage>
</organism>
<reference evidence="12 13" key="2">
    <citation type="submission" date="2018-06" db="EMBL/GenBank/DDBJ databases">
        <authorList>
            <person name="Zhirakovskaya E."/>
        </authorList>
    </citation>
    <scope>NUCLEOTIDE SEQUENCE [LARGE SCALE GENOMIC DNA]</scope>
    <source>
        <strain evidence="12 13">FBKL4.011</strain>
    </source>
</reference>
<dbReference type="PIRSF" id="PIRSF005572">
    <property type="entry name" value="NifS"/>
    <property type="match status" value="1"/>
</dbReference>
<dbReference type="InterPro" id="IPR015422">
    <property type="entry name" value="PyrdxlP-dep_Trfase_small"/>
</dbReference>
<feature type="domain" description="Aminotransferase class V" evidence="11">
    <location>
        <begin position="5"/>
        <end position="367"/>
    </location>
</feature>
<evidence type="ECO:0000256" key="8">
    <source>
        <dbReference type="ARBA" id="ARBA00023014"/>
    </source>
</evidence>
<dbReference type="PROSITE" id="PS00595">
    <property type="entry name" value="AA_TRANSFER_CLASS_5"/>
    <property type="match status" value="1"/>
</dbReference>
<gene>
    <name evidence="12" type="ORF">DL897_06690</name>
</gene>
<evidence type="ECO:0000256" key="3">
    <source>
        <dbReference type="ARBA" id="ARBA00012239"/>
    </source>
</evidence>
<evidence type="ECO:0000256" key="5">
    <source>
        <dbReference type="ARBA" id="ARBA00022723"/>
    </source>
</evidence>
<evidence type="ECO:0000259" key="11">
    <source>
        <dbReference type="Pfam" id="PF00266"/>
    </source>
</evidence>
<comment type="catalytic activity">
    <reaction evidence="9">
        <text>(sulfur carrier)-H + L-cysteine = (sulfur carrier)-SH + L-alanine</text>
        <dbReference type="Rhea" id="RHEA:43892"/>
        <dbReference type="Rhea" id="RHEA-COMP:14737"/>
        <dbReference type="Rhea" id="RHEA-COMP:14739"/>
        <dbReference type="ChEBI" id="CHEBI:29917"/>
        <dbReference type="ChEBI" id="CHEBI:35235"/>
        <dbReference type="ChEBI" id="CHEBI:57972"/>
        <dbReference type="ChEBI" id="CHEBI:64428"/>
        <dbReference type="EC" id="2.8.1.7"/>
    </reaction>
</comment>
<dbReference type="Pfam" id="PF00266">
    <property type="entry name" value="Aminotran_5"/>
    <property type="match status" value="1"/>
</dbReference>
<dbReference type="OrthoDB" id="9808002at2"/>
<sequence length="382" mass="42329">MFMAIYLDHAATTPIDPRVREAMMPFLDDFFGNPSSIHQYGRKVRLAIDQARLQVAEALQADPSRIIFTSGGTEADNLAIMGVAAWYKEQGKNHVITSQIEHHAVLDTCRYLEKIGFDVTYLPVDSTGVVDVEALRKAITPKTSLISIMYGNNEVGTIQPIEEIGNIAHSYGIVFHTDAVQAFGLIDFQIERLPVDLVSVSAHKINGPKGVGALYFSKKVHLLPRVFGGTQEKRRRAGTENVPGIIGFGHAAKITKENRLAHQEEMWQLRKLFLSELKKQEIHFVVNGHPENVLPHILNISFPDIDTETMLINFDLEDIACASGSACTSGALSVSHVLEAMRLPQDVTNSAIRFSFGKGNTKEEIKQTVEKTAKIIRRLTTS</sequence>
<protein>
    <recommendedName>
        <fullName evidence="3">cysteine desulfurase</fullName>
        <ecNumber evidence="3">2.8.1.7</ecNumber>
    </recommendedName>
</protein>
<evidence type="ECO:0000313" key="12">
    <source>
        <dbReference type="EMBL" id="RAL25757.1"/>
    </source>
</evidence>
<dbReference type="GO" id="GO:0046872">
    <property type="term" value="F:metal ion binding"/>
    <property type="evidence" value="ECO:0007669"/>
    <property type="project" value="UniProtKB-KW"/>
</dbReference>
<evidence type="ECO:0000256" key="4">
    <source>
        <dbReference type="ARBA" id="ARBA00022679"/>
    </source>
</evidence>
<reference evidence="12 13" key="1">
    <citation type="submission" date="2018-06" db="EMBL/GenBank/DDBJ databases">
        <title>Thermoflavimicrobium daqus sp. nov., a thermophilic microbe isolated from Moutai-flavour Daqu.</title>
        <authorList>
            <person name="Wang X."/>
            <person name="Zhou H."/>
        </authorList>
    </citation>
    <scope>NUCLEOTIDE SEQUENCE [LARGE SCALE GENOMIC DNA]</scope>
    <source>
        <strain evidence="12 13">FBKL4.011</strain>
    </source>
</reference>
<dbReference type="EMBL" id="QJKK01000003">
    <property type="protein sequence ID" value="RAL25757.1"/>
    <property type="molecule type" value="Genomic_DNA"/>
</dbReference>
<dbReference type="GO" id="GO:0031071">
    <property type="term" value="F:cysteine desulfurase activity"/>
    <property type="evidence" value="ECO:0007669"/>
    <property type="project" value="UniProtKB-EC"/>
</dbReference>
<keyword evidence="6" id="KW-0663">Pyridoxal phosphate</keyword>
<proteinExistence type="inferred from homology"/>
<keyword evidence="4" id="KW-0808">Transferase</keyword>
<dbReference type="PANTHER" id="PTHR11601">
    <property type="entry name" value="CYSTEINE DESULFURYLASE FAMILY MEMBER"/>
    <property type="match status" value="1"/>
</dbReference>
<evidence type="ECO:0000313" key="13">
    <source>
        <dbReference type="Proteomes" id="UP000251213"/>
    </source>
</evidence>
<keyword evidence="13" id="KW-1185">Reference proteome</keyword>
<keyword evidence="7" id="KW-0408">Iron</keyword>
<dbReference type="InterPro" id="IPR000192">
    <property type="entry name" value="Aminotrans_V_dom"/>
</dbReference>
<dbReference type="InterPro" id="IPR020578">
    <property type="entry name" value="Aminotrans_V_PyrdxlP_BS"/>
</dbReference>
<comment type="similarity">
    <text evidence="2">Belongs to the class-V pyridoxal-phosphate-dependent aminotransferase family. NifS/IscS subfamily.</text>
</comment>
<comment type="cofactor">
    <cofactor evidence="1 10">
        <name>pyridoxal 5'-phosphate</name>
        <dbReference type="ChEBI" id="CHEBI:597326"/>
    </cofactor>
</comment>
<evidence type="ECO:0000256" key="2">
    <source>
        <dbReference type="ARBA" id="ARBA00006490"/>
    </source>
</evidence>
<dbReference type="FunFam" id="3.40.640.10:FF:000084">
    <property type="entry name" value="IscS-like cysteine desulfurase"/>
    <property type="match status" value="1"/>
</dbReference>
<dbReference type="InterPro" id="IPR016454">
    <property type="entry name" value="Cysteine_dSase"/>
</dbReference>
<name>A0A364K644_9BACL</name>
<evidence type="ECO:0000256" key="10">
    <source>
        <dbReference type="RuleBase" id="RU004504"/>
    </source>
</evidence>
<evidence type="ECO:0000256" key="1">
    <source>
        <dbReference type="ARBA" id="ARBA00001933"/>
    </source>
</evidence>
<comment type="caution">
    <text evidence="12">The sequence shown here is derived from an EMBL/GenBank/DDBJ whole genome shotgun (WGS) entry which is preliminary data.</text>
</comment>
<keyword evidence="5" id="KW-0479">Metal-binding</keyword>
<dbReference type="SUPFAM" id="SSF53383">
    <property type="entry name" value="PLP-dependent transferases"/>
    <property type="match status" value="1"/>
</dbReference>
<dbReference type="Gene3D" id="3.40.640.10">
    <property type="entry name" value="Type I PLP-dependent aspartate aminotransferase-like (Major domain)"/>
    <property type="match status" value="1"/>
</dbReference>
<evidence type="ECO:0000256" key="9">
    <source>
        <dbReference type="ARBA" id="ARBA00050776"/>
    </source>
</evidence>
<dbReference type="InterPro" id="IPR015424">
    <property type="entry name" value="PyrdxlP-dep_Trfase"/>
</dbReference>
<dbReference type="Proteomes" id="UP000251213">
    <property type="component" value="Unassembled WGS sequence"/>
</dbReference>
<dbReference type="GO" id="GO:0051536">
    <property type="term" value="F:iron-sulfur cluster binding"/>
    <property type="evidence" value="ECO:0007669"/>
    <property type="project" value="UniProtKB-KW"/>
</dbReference>
<evidence type="ECO:0000256" key="6">
    <source>
        <dbReference type="ARBA" id="ARBA00022898"/>
    </source>
</evidence>
<dbReference type="InterPro" id="IPR015421">
    <property type="entry name" value="PyrdxlP-dep_Trfase_major"/>
</dbReference>
<dbReference type="Gene3D" id="3.90.1150.10">
    <property type="entry name" value="Aspartate Aminotransferase, domain 1"/>
    <property type="match status" value="1"/>
</dbReference>
<dbReference type="Gene3D" id="1.10.260.50">
    <property type="match status" value="1"/>
</dbReference>
<dbReference type="NCBIfam" id="NF002806">
    <property type="entry name" value="PRK02948.1"/>
    <property type="match status" value="1"/>
</dbReference>
<keyword evidence="8" id="KW-0411">Iron-sulfur</keyword>
<dbReference type="EC" id="2.8.1.7" evidence="3"/>
<accession>A0A364K644</accession>